<dbReference type="GeneID" id="115385396"/>
<dbReference type="SMART" id="SM00276">
    <property type="entry name" value="GLECT"/>
    <property type="match status" value="2"/>
</dbReference>
<dbReference type="Pfam" id="PF00337">
    <property type="entry name" value="Gal-bind_lectin"/>
    <property type="match status" value="2"/>
</dbReference>
<dbReference type="SMART" id="SM00908">
    <property type="entry name" value="Gal-bind_lectin"/>
    <property type="match status" value="2"/>
</dbReference>
<accession>A0A672ITP5</accession>
<evidence type="ECO:0000259" key="4">
    <source>
        <dbReference type="PROSITE" id="PS51304"/>
    </source>
</evidence>
<feature type="domain" description="Galectin" evidence="4">
    <location>
        <begin position="183"/>
        <end position="313"/>
    </location>
</feature>
<dbReference type="GO" id="GO:0005737">
    <property type="term" value="C:cytoplasm"/>
    <property type="evidence" value="ECO:0007669"/>
    <property type="project" value="TreeGrafter"/>
</dbReference>
<dbReference type="InterPro" id="IPR001079">
    <property type="entry name" value="Galectin_CRD"/>
</dbReference>
<dbReference type="InterPro" id="IPR044156">
    <property type="entry name" value="Galectin-like"/>
</dbReference>
<reference evidence="5" key="2">
    <citation type="submission" date="2025-09" db="UniProtKB">
        <authorList>
            <consortium name="Ensembl"/>
        </authorList>
    </citation>
    <scope>IDENTIFICATION</scope>
</reference>
<dbReference type="PROSITE" id="PS51304">
    <property type="entry name" value="GALECTIN"/>
    <property type="match status" value="2"/>
</dbReference>
<dbReference type="GO" id="GO:0030246">
    <property type="term" value="F:carbohydrate binding"/>
    <property type="evidence" value="ECO:0007669"/>
    <property type="project" value="UniProtKB-UniRule"/>
</dbReference>
<feature type="domain" description="Galectin" evidence="4">
    <location>
        <begin position="17"/>
        <end position="149"/>
    </location>
</feature>
<dbReference type="Proteomes" id="UP000472267">
    <property type="component" value="Unassembled WGS sequence"/>
</dbReference>
<dbReference type="InParanoid" id="A0A672ITP5"/>
<sequence>MSTASPRQVFSKPSVPFSGTVLGGVQVGEMLLVQGSVPSDADRFQVDLTCGGSVRPRADVAFHFNPRLNKSLIVCNSLQRERWGPEEILHRMPFRAGAAFEVLILVLQDRFKVAVNGAHTLEFRQRLELKRVDTVCISGRVEVEAVGVLPPSCTVTSPVLSPASLDTETMTITSSSGDLRVPFTGRLQPGLRVGQSIAVKAHIKPDAHSFCVNLLPLEGSDIVLHLNPRLERRRFVRNSFLSESWGPEETGLDRFPFSGGQYFEMIVRCDTHVFRVAVNGVHLLDYRHRVQDLSRISRVQVLGDVTLVQLQLL</sequence>
<reference evidence="5" key="1">
    <citation type="submission" date="2025-08" db="UniProtKB">
        <authorList>
            <consortium name="Ensembl"/>
        </authorList>
    </citation>
    <scope>IDENTIFICATION</scope>
</reference>
<dbReference type="AlphaFoldDB" id="A0A672ITP5"/>
<dbReference type="OrthoDB" id="6251307at2759"/>
<dbReference type="FunFam" id="2.60.120.200:FF:000124">
    <property type="entry name" value="Galectin-4"/>
    <property type="match status" value="2"/>
</dbReference>
<evidence type="ECO:0000256" key="2">
    <source>
        <dbReference type="ARBA" id="ARBA00022737"/>
    </source>
</evidence>
<keyword evidence="6" id="KW-1185">Reference proteome</keyword>
<dbReference type="Ensembl" id="ENSSFAT00005046885.1">
    <property type="protein sequence ID" value="ENSSFAP00005045308.1"/>
    <property type="gene ID" value="ENSSFAG00005022201.1"/>
</dbReference>
<dbReference type="OMA" id="TPYSIRI"/>
<keyword evidence="2" id="KW-0677">Repeat</keyword>
<proteinExistence type="predicted"/>
<evidence type="ECO:0000256" key="1">
    <source>
        <dbReference type="ARBA" id="ARBA00022734"/>
    </source>
</evidence>
<name>A0A672ITP5_SALFA</name>
<evidence type="ECO:0000313" key="5">
    <source>
        <dbReference type="Ensembl" id="ENSSFAP00005045308.1"/>
    </source>
</evidence>
<gene>
    <name evidence="5" type="primary">LOC115385396</name>
</gene>
<dbReference type="InterPro" id="IPR013320">
    <property type="entry name" value="ConA-like_dom_sf"/>
</dbReference>
<dbReference type="Gene3D" id="2.60.120.200">
    <property type="match status" value="2"/>
</dbReference>
<keyword evidence="1 3" id="KW-0430">Lectin</keyword>
<evidence type="ECO:0000256" key="3">
    <source>
        <dbReference type="RuleBase" id="RU102079"/>
    </source>
</evidence>
<dbReference type="SUPFAM" id="SSF49899">
    <property type="entry name" value="Concanavalin A-like lectins/glucanases"/>
    <property type="match status" value="2"/>
</dbReference>
<organism evidence="5 6">
    <name type="scientific">Salarias fasciatus</name>
    <name type="common">Jewelled blenny</name>
    <name type="synonym">Blennius fasciatus</name>
    <dbReference type="NCBI Taxonomy" id="181472"/>
    <lineage>
        <taxon>Eukaryota</taxon>
        <taxon>Metazoa</taxon>
        <taxon>Chordata</taxon>
        <taxon>Craniata</taxon>
        <taxon>Vertebrata</taxon>
        <taxon>Euteleostomi</taxon>
        <taxon>Actinopterygii</taxon>
        <taxon>Neopterygii</taxon>
        <taxon>Teleostei</taxon>
        <taxon>Neoteleostei</taxon>
        <taxon>Acanthomorphata</taxon>
        <taxon>Ovalentaria</taxon>
        <taxon>Blenniimorphae</taxon>
        <taxon>Blenniiformes</taxon>
        <taxon>Blennioidei</taxon>
        <taxon>Blenniidae</taxon>
        <taxon>Salariinae</taxon>
        <taxon>Salarias</taxon>
    </lineage>
</organism>
<evidence type="ECO:0000313" key="6">
    <source>
        <dbReference type="Proteomes" id="UP000472267"/>
    </source>
</evidence>
<dbReference type="PANTHER" id="PTHR11346">
    <property type="entry name" value="GALECTIN"/>
    <property type="match status" value="1"/>
</dbReference>
<dbReference type="CDD" id="cd00070">
    <property type="entry name" value="GLECT"/>
    <property type="match status" value="2"/>
</dbReference>
<dbReference type="RefSeq" id="XP_029943235.1">
    <property type="nucleotide sequence ID" value="XM_030087375.1"/>
</dbReference>
<protein>
    <recommendedName>
        <fullName evidence="3">Galectin</fullName>
    </recommendedName>
</protein>
<dbReference type="PANTHER" id="PTHR11346:SF111">
    <property type="entry name" value="GALECTIN-12"/>
    <property type="match status" value="1"/>
</dbReference>